<comment type="subcellular location">
    <subcellularLocation>
        <location evidence="1 17">Cell membrane</location>
        <topology evidence="1 17">Multi-pass membrane protein</topology>
    </subcellularLocation>
</comment>
<evidence type="ECO:0000313" key="19">
    <source>
        <dbReference type="Proteomes" id="UP000199163"/>
    </source>
</evidence>
<dbReference type="AlphaFoldDB" id="A0A1G7ZPQ8"/>
<dbReference type="GO" id="GO:0050380">
    <property type="term" value="F:undecaprenyl-diphosphatase activity"/>
    <property type="evidence" value="ECO:0007669"/>
    <property type="project" value="UniProtKB-UniRule"/>
</dbReference>
<dbReference type="EC" id="3.6.1.27" evidence="3 17"/>
<dbReference type="GO" id="GO:0005886">
    <property type="term" value="C:plasma membrane"/>
    <property type="evidence" value="ECO:0007669"/>
    <property type="project" value="UniProtKB-SubCell"/>
</dbReference>
<feature type="transmembrane region" description="Helical" evidence="17">
    <location>
        <begin position="40"/>
        <end position="59"/>
    </location>
</feature>
<comment type="similarity">
    <text evidence="2 17">Belongs to the UppP family.</text>
</comment>
<dbReference type="GO" id="GO:0046677">
    <property type="term" value="P:response to antibiotic"/>
    <property type="evidence" value="ECO:0007669"/>
    <property type="project" value="UniProtKB-UniRule"/>
</dbReference>
<evidence type="ECO:0000313" key="18">
    <source>
        <dbReference type="EMBL" id="SDH10674.1"/>
    </source>
</evidence>
<dbReference type="EMBL" id="FNDK01000001">
    <property type="protein sequence ID" value="SDH10674.1"/>
    <property type="molecule type" value="Genomic_DNA"/>
</dbReference>
<dbReference type="STRING" id="568899.SAMN05192534_101637"/>
<dbReference type="GO" id="GO:0071555">
    <property type="term" value="P:cell wall organization"/>
    <property type="evidence" value="ECO:0007669"/>
    <property type="project" value="UniProtKB-KW"/>
</dbReference>
<evidence type="ECO:0000256" key="3">
    <source>
        <dbReference type="ARBA" id="ARBA00012374"/>
    </source>
</evidence>
<evidence type="ECO:0000256" key="10">
    <source>
        <dbReference type="ARBA" id="ARBA00022989"/>
    </source>
</evidence>
<dbReference type="GO" id="GO:0008360">
    <property type="term" value="P:regulation of cell shape"/>
    <property type="evidence" value="ECO:0007669"/>
    <property type="project" value="UniProtKB-KW"/>
</dbReference>
<feature type="transmembrane region" description="Helical" evidence="17">
    <location>
        <begin position="7"/>
        <end position="34"/>
    </location>
</feature>
<keyword evidence="5 17" id="KW-1003">Cell membrane</keyword>
<dbReference type="Pfam" id="PF02673">
    <property type="entry name" value="BacA"/>
    <property type="match status" value="1"/>
</dbReference>
<evidence type="ECO:0000256" key="13">
    <source>
        <dbReference type="ARBA" id="ARBA00023316"/>
    </source>
</evidence>
<comment type="function">
    <text evidence="17">Catalyzes the dephosphorylation of undecaprenyl diphosphate (UPP). Confers resistance to bacitracin.</text>
</comment>
<feature type="transmembrane region" description="Helical" evidence="17">
    <location>
        <begin position="187"/>
        <end position="207"/>
    </location>
</feature>
<feature type="transmembrane region" description="Helical" evidence="17">
    <location>
        <begin position="85"/>
        <end position="105"/>
    </location>
</feature>
<sequence length="277" mass="30460">MSIVEAFIFGVVQGIAEFLPISSTAHIVIAQLLFGYSFPGLSFEVILHIGSIVAVVLYFRRDIIQLIQAFFRYITQKRREDRPEFFFAIYIVIATIITGLLGIMLEDVLAETIKTPAFIAASLTVTGFFLILIERYHKIGDRTEKEMNVFDAVIVGLAQTLAVLPGISRSGSTLIAALYAGLNRPTAVRFSFLLSIPVILGSSVLAFDDLRTGSLASIGTMPLIIALVASFITSWIGIVWLINFLNKGRLIYFALYCFLLAILVVTLVDPAATIQTE</sequence>
<evidence type="ECO:0000256" key="5">
    <source>
        <dbReference type="ARBA" id="ARBA00022475"/>
    </source>
</evidence>
<evidence type="ECO:0000256" key="4">
    <source>
        <dbReference type="ARBA" id="ARBA00021581"/>
    </source>
</evidence>
<protein>
    <recommendedName>
        <fullName evidence="4 17">Undecaprenyl-diphosphatase</fullName>
        <ecNumber evidence="3 17">3.6.1.27</ecNumber>
    </recommendedName>
    <alternativeName>
        <fullName evidence="15 17">Bacitracin resistance protein</fullName>
    </alternativeName>
    <alternativeName>
        <fullName evidence="14 17">Undecaprenyl pyrophosphate phosphatase</fullName>
    </alternativeName>
</protein>
<keyword evidence="7 17" id="KW-0378">Hydrolase</keyword>
<proteinExistence type="inferred from homology"/>
<accession>A0A1G7ZPQ8</accession>
<dbReference type="OrthoDB" id="9808289at2"/>
<evidence type="ECO:0000256" key="14">
    <source>
        <dbReference type="ARBA" id="ARBA00032707"/>
    </source>
</evidence>
<evidence type="ECO:0000256" key="6">
    <source>
        <dbReference type="ARBA" id="ARBA00022692"/>
    </source>
</evidence>
<feature type="transmembrane region" description="Helical" evidence="17">
    <location>
        <begin position="219"/>
        <end position="244"/>
    </location>
</feature>
<keyword evidence="6 17" id="KW-0812">Transmembrane</keyword>
<organism evidence="18 19">
    <name type="scientific">Alteribacillus persepolensis</name>
    <dbReference type="NCBI Taxonomy" id="568899"/>
    <lineage>
        <taxon>Bacteria</taxon>
        <taxon>Bacillati</taxon>
        <taxon>Bacillota</taxon>
        <taxon>Bacilli</taxon>
        <taxon>Bacillales</taxon>
        <taxon>Bacillaceae</taxon>
        <taxon>Alteribacillus</taxon>
    </lineage>
</organism>
<dbReference type="PANTHER" id="PTHR30622:SF2">
    <property type="entry name" value="UNDECAPRENYL-DIPHOSPHATASE"/>
    <property type="match status" value="1"/>
</dbReference>
<evidence type="ECO:0000256" key="1">
    <source>
        <dbReference type="ARBA" id="ARBA00004651"/>
    </source>
</evidence>
<reference evidence="18 19" key="1">
    <citation type="submission" date="2016-10" db="EMBL/GenBank/DDBJ databases">
        <authorList>
            <person name="de Groot N.N."/>
        </authorList>
    </citation>
    <scope>NUCLEOTIDE SEQUENCE [LARGE SCALE GENOMIC DNA]</scope>
    <source>
        <strain evidence="18 19">DSM 21632</strain>
    </source>
</reference>
<keyword evidence="12 17" id="KW-0046">Antibiotic resistance</keyword>
<feature type="transmembrane region" description="Helical" evidence="17">
    <location>
        <begin position="250"/>
        <end position="268"/>
    </location>
</feature>
<dbReference type="InterPro" id="IPR003824">
    <property type="entry name" value="UppP"/>
</dbReference>
<evidence type="ECO:0000256" key="2">
    <source>
        <dbReference type="ARBA" id="ARBA00010621"/>
    </source>
</evidence>
<dbReference type="Proteomes" id="UP000199163">
    <property type="component" value="Unassembled WGS sequence"/>
</dbReference>
<comment type="catalytic activity">
    <reaction evidence="16 17">
        <text>di-trans,octa-cis-undecaprenyl diphosphate + H2O = di-trans,octa-cis-undecaprenyl phosphate + phosphate + H(+)</text>
        <dbReference type="Rhea" id="RHEA:28094"/>
        <dbReference type="ChEBI" id="CHEBI:15377"/>
        <dbReference type="ChEBI" id="CHEBI:15378"/>
        <dbReference type="ChEBI" id="CHEBI:43474"/>
        <dbReference type="ChEBI" id="CHEBI:58405"/>
        <dbReference type="ChEBI" id="CHEBI:60392"/>
        <dbReference type="EC" id="3.6.1.27"/>
    </reaction>
</comment>
<comment type="miscellaneous">
    <text evidence="17">Bacitracin is thought to be involved in the inhibition of peptidoglycan synthesis by sequestering undecaprenyl diphosphate, thereby reducing the pool of lipid carrier available.</text>
</comment>
<dbReference type="HAMAP" id="MF_01006">
    <property type="entry name" value="Undec_diphosphatase"/>
    <property type="match status" value="1"/>
</dbReference>
<evidence type="ECO:0000256" key="8">
    <source>
        <dbReference type="ARBA" id="ARBA00022960"/>
    </source>
</evidence>
<keyword evidence="11 17" id="KW-0472">Membrane</keyword>
<gene>
    <name evidence="17" type="primary">uppP</name>
    <name evidence="18" type="ORF">SAMN05192534_101637</name>
</gene>
<keyword evidence="9 17" id="KW-0573">Peptidoglycan synthesis</keyword>
<feature type="transmembrane region" description="Helical" evidence="17">
    <location>
        <begin position="117"/>
        <end position="136"/>
    </location>
</feature>
<evidence type="ECO:0000256" key="9">
    <source>
        <dbReference type="ARBA" id="ARBA00022984"/>
    </source>
</evidence>
<evidence type="ECO:0000256" key="7">
    <source>
        <dbReference type="ARBA" id="ARBA00022801"/>
    </source>
</evidence>
<dbReference type="GO" id="GO:0009252">
    <property type="term" value="P:peptidoglycan biosynthetic process"/>
    <property type="evidence" value="ECO:0007669"/>
    <property type="project" value="UniProtKB-KW"/>
</dbReference>
<keyword evidence="8 17" id="KW-0133">Cell shape</keyword>
<evidence type="ECO:0000256" key="17">
    <source>
        <dbReference type="HAMAP-Rule" id="MF_01006"/>
    </source>
</evidence>
<dbReference type="NCBIfam" id="TIGR00753">
    <property type="entry name" value="undec_PP_bacA"/>
    <property type="match status" value="1"/>
</dbReference>
<keyword evidence="13 17" id="KW-0961">Cell wall biogenesis/degradation</keyword>
<keyword evidence="10 17" id="KW-1133">Transmembrane helix</keyword>
<evidence type="ECO:0000256" key="11">
    <source>
        <dbReference type="ARBA" id="ARBA00023136"/>
    </source>
</evidence>
<keyword evidence="19" id="KW-1185">Reference proteome</keyword>
<evidence type="ECO:0000256" key="16">
    <source>
        <dbReference type="ARBA" id="ARBA00047594"/>
    </source>
</evidence>
<evidence type="ECO:0000256" key="12">
    <source>
        <dbReference type="ARBA" id="ARBA00023251"/>
    </source>
</evidence>
<name>A0A1G7ZPQ8_9BACI</name>
<evidence type="ECO:0000256" key="15">
    <source>
        <dbReference type="ARBA" id="ARBA00032932"/>
    </source>
</evidence>
<dbReference type="RefSeq" id="WP_091271068.1">
    <property type="nucleotide sequence ID" value="NZ_FNDK01000001.1"/>
</dbReference>
<dbReference type="PANTHER" id="PTHR30622">
    <property type="entry name" value="UNDECAPRENYL-DIPHOSPHATASE"/>
    <property type="match status" value="1"/>
</dbReference>